<reference evidence="2" key="2">
    <citation type="submission" date="2020-11" db="EMBL/GenBank/DDBJ databases">
        <authorList>
            <person name="McCartney M.A."/>
            <person name="Auch B."/>
            <person name="Kono T."/>
            <person name="Mallez S."/>
            <person name="Becker A."/>
            <person name="Gohl D.M."/>
            <person name="Silverstein K.A.T."/>
            <person name="Koren S."/>
            <person name="Bechman K.B."/>
            <person name="Herman A."/>
            <person name="Abrahante J.E."/>
            <person name="Garbe J."/>
        </authorList>
    </citation>
    <scope>NUCLEOTIDE SEQUENCE</scope>
    <source>
        <strain evidence="2">Duluth1</strain>
        <tissue evidence="2">Whole animal</tissue>
    </source>
</reference>
<reference evidence="2" key="1">
    <citation type="journal article" date="2019" name="bioRxiv">
        <title>The Genome of the Zebra Mussel, Dreissena polymorpha: A Resource for Invasive Species Research.</title>
        <authorList>
            <person name="McCartney M.A."/>
            <person name="Auch B."/>
            <person name="Kono T."/>
            <person name="Mallez S."/>
            <person name="Zhang Y."/>
            <person name="Obille A."/>
            <person name="Becker A."/>
            <person name="Abrahante J.E."/>
            <person name="Garbe J."/>
            <person name="Badalamenti J.P."/>
            <person name="Herman A."/>
            <person name="Mangelson H."/>
            <person name="Liachko I."/>
            <person name="Sullivan S."/>
            <person name="Sone E.D."/>
            <person name="Koren S."/>
            <person name="Silverstein K.A.T."/>
            <person name="Beckman K.B."/>
            <person name="Gohl D.M."/>
        </authorList>
    </citation>
    <scope>NUCLEOTIDE SEQUENCE</scope>
    <source>
        <strain evidence="2">Duluth1</strain>
        <tissue evidence="2">Whole animal</tissue>
    </source>
</reference>
<organism evidence="2 3">
    <name type="scientific">Dreissena polymorpha</name>
    <name type="common">Zebra mussel</name>
    <name type="synonym">Mytilus polymorpha</name>
    <dbReference type="NCBI Taxonomy" id="45954"/>
    <lineage>
        <taxon>Eukaryota</taxon>
        <taxon>Metazoa</taxon>
        <taxon>Spiralia</taxon>
        <taxon>Lophotrochozoa</taxon>
        <taxon>Mollusca</taxon>
        <taxon>Bivalvia</taxon>
        <taxon>Autobranchia</taxon>
        <taxon>Heteroconchia</taxon>
        <taxon>Euheterodonta</taxon>
        <taxon>Imparidentia</taxon>
        <taxon>Neoheterodontei</taxon>
        <taxon>Myida</taxon>
        <taxon>Dreissenoidea</taxon>
        <taxon>Dreissenidae</taxon>
        <taxon>Dreissena</taxon>
    </lineage>
</organism>
<feature type="compositionally biased region" description="Basic residues" evidence="1">
    <location>
        <begin position="1"/>
        <end position="16"/>
    </location>
</feature>
<sequence length="201" mass="21682">MSGRGKGVRRRTRKAIAGRERTGERGMRAAVNLAPAVEPMARGRRRAAAETAPVRDQAPTPVPGPEPEAAPASAPPAKRLRADESAVNGEIIDFCDIFSTADGQPRGHNVVEHEAMYNANDNSCLSQMNNFQSISILPRQANDDVSIHVPASLKQRICRGEYINLALLLKGPVELADYTNGGSVFVLNNGSLESRPKECKD</sequence>
<dbReference type="AlphaFoldDB" id="A0A9D4FUF9"/>
<dbReference type="EMBL" id="JAIWYP010000006">
    <property type="protein sequence ID" value="KAH3804496.1"/>
    <property type="molecule type" value="Genomic_DNA"/>
</dbReference>
<feature type="compositionally biased region" description="Basic and acidic residues" evidence="1">
    <location>
        <begin position="17"/>
        <end position="27"/>
    </location>
</feature>
<protein>
    <submittedName>
        <fullName evidence="2">Uncharacterized protein</fullName>
    </submittedName>
</protein>
<keyword evidence="3" id="KW-1185">Reference proteome</keyword>
<evidence type="ECO:0000256" key="1">
    <source>
        <dbReference type="SAM" id="MobiDB-lite"/>
    </source>
</evidence>
<name>A0A9D4FUF9_DREPO</name>
<proteinExistence type="predicted"/>
<gene>
    <name evidence="2" type="ORF">DPMN_132783</name>
</gene>
<feature type="region of interest" description="Disordered" evidence="1">
    <location>
        <begin position="1"/>
        <end position="81"/>
    </location>
</feature>
<accession>A0A9D4FUF9</accession>
<comment type="caution">
    <text evidence="2">The sequence shown here is derived from an EMBL/GenBank/DDBJ whole genome shotgun (WGS) entry which is preliminary data.</text>
</comment>
<evidence type="ECO:0000313" key="2">
    <source>
        <dbReference type="EMBL" id="KAH3804496.1"/>
    </source>
</evidence>
<dbReference type="Proteomes" id="UP000828390">
    <property type="component" value="Unassembled WGS sequence"/>
</dbReference>
<evidence type="ECO:0000313" key="3">
    <source>
        <dbReference type="Proteomes" id="UP000828390"/>
    </source>
</evidence>